<evidence type="ECO:0000259" key="3">
    <source>
        <dbReference type="PROSITE" id="PS50883"/>
    </source>
</evidence>
<reference evidence="5 6" key="1">
    <citation type="submission" date="2019-02" db="EMBL/GenBank/DDBJ databases">
        <title>Genomic Encyclopedia of Type Strains, Phase IV (KMG-IV): sequencing the most valuable type-strain genomes for metagenomic binning, comparative biology and taxonomic classification.</title>
        <authorList>
            <person name="Goeker M."/>
        </authorList>
    </citation>
    <scope>NUCLEOTIDE SEQUENCE [LARGE SCALE GENOMIC DNA]</scope>
    <source>
        <strain evidence="5 6">DSM 21223</strain>
    </source>
</reference>
<dbReference type="Pfam" id="PF00563">
    <property type="entry name" value="EAL"/>
    <property type="match status" value="1"/>
</dbReference>
<dbReference type="Pfam" id="PF13188">
    <property type="entry name" value="PAS_8"/>
    <property type="match status" value="1"/>
</dbReference>
<protein>
    <submittedName>
        <fullName evidence="5">Diguanylate cyclase/phosphodiesterase</fullName>
    </submittedName>
</protein>
<dbReference type="Gene3D" id="3.20.20.450">
    <property type="entry name" value="EAL domain"/>
    <property type="match status" value="1"/>
</dbReference>
<dbReference type="CDD" id="cd00130">
    <property type="entry name" value="PAS"/>
    <property type="match status" value="1"/>
</dbReference>
<name>A0ABY0IM48_9RHOO</name>
<dbReference type="Gene3D" id="3.30.70.270">
    <property type="match status" value="1"/>
</dbReference>
<feature type="transmembrane region" description="Helical" evidence="2">
    <location>
        <begin position="28"/>
        <end position="49"/>
    </location>
</feature>
<dbReference type="RefSeq" id="WP_165397502.1">
    <property type="nucleotide sequence ID" value="NZ_SHKM01000002.1"/>
</dbReference>
<keyword evidence="2" id="KW-0812">Transmembrane</keyword>
<dbReference type="InterPro" id="IPR001633">
    <property type="entry name" value="EAL_dom"/>
</dbReference>
<feature type="transmembrane region" description="Helical" evidence="2">
    <location>
        <begin position="169"/>
        <end position="188"/>
    </location>
</feature>
<feature type="domain" description="EAL" evidence="3">
    <location>
        <begin position="496"/>
        <end position="752"/>
    </location>
</feature>
<dbReference type="InterPro" id="IPR029787">
    <property type="entry name" value="Nucleotide_cyclase"/>
</dbReference>
<dbReference type="PANTHER" id="PTHR33121">
    <property type="entry name" value="CYCLIC DI-GMP PHOSPHODIESTERASE PDEF"/>
    <property type="match status" value="1"/>
</dbReference>
<dbReference type="Pfam" id="PF00990">
    <property type="entry name" value="GGDEF"/>
    <property type="match status" value="1"/>
</dbReference>
<accession>A0ABY0IM48</accession>
<dbReference type="EMBL" id="SHKM01000002">
    <property type="protein sequence ID" value="RZT76277.1"/>
    <property type="molecule type" value="Genomic_DNA"/>
</dbReference>
<dbReference type="InterPro" id="IPR043128">
    <property type="entry name" value="Rev_trsase/Diguanyl_cyclase"/>
</dbReference>
<dbReference type="PANTHER" id="PTHR33121:SF19">
    <property type="entry name" value="CYCLIC DI-GMP PHOSPHODIESTERASE PA2567"/>
    <property type="match status" value="1"/>
</dbReference>
<dbReference type="PROSITE" id="PS50887">
    <property type="entry name" value="GGDEF"/>
    <property type="match status" value="1"/>
</dbReference>
<organism evidence="5 6">
    <name type="scientific">Azospira oryzae</name>
    <dbReference type="NCBI Taxonomy" id="146939"/>
    <lineage>
        <taxon>Bacteria</taxon>
        <taxon>Pseudomonadati</taxon>
        <taxon>Pseudomonadota</taxon>
        <taxon>Betaproteobacteria</taxon>
        <taxon>Rhodocyclales</taxon>
        <taxon>Rhodocyclaceae</taxon>
        <taxon>Azospira</taxon>
    </lineage>
</organism>
<dbReference type="InterPro" id="IPR035965">
    <property type="entry name" value="PAS-like_dom_sf"/>
</dbReference>
<feature type="transmembrane region" description="Helical" evidence="2">
    <location>
        <begin position="132"/>
        <end position="149"/>
    </location>
</feature>
<dbReference type="SUPFAM" id="SSF55785">
    <property type="entry name" value="PYP-like sensor domain (PAS domain)"/>
    <property type="match status" value="1"/>
</dbReference>
<keyword evidence="6" id="KW-1185">Reference proteome</keyword>
<feature type="transmembrane region" description="Helical" evidence="2">
    <location>
        <begin position="85"/>
        <end position="102"/>
    </location>
</feature>
<evidence type="ECO:0000259" key="4">
    <source>
        <dbReference type="PROSITE" id="PS50887"/>
    </source>
</evidence>
<dbReference type="NCBIfam" id="TIGR00229">
    <property type="entry name" value="sensory_box"/>
    <property type="match status" value="1"/>
</dbReference>
<feature type="domain" description="GGDEF" evidence="4">
    <location>
        <begin position="358"/>
        <end position="491"/>
    </location>
</feature>
<feature type="transmembrane region" description="Helical" evidence="2">
    <location>
        <begin position="55"/>
        <end position="78"/>
    </location>
</feature>
<dbReference type="InterPro" id="IPR000160">
    <property type="entry name" value="GGDEF_dom"/>
</dbReference>
<keyword evidence="2" id="KW-1133">Transmembrane helix</keyword>
<dbReference type="NCBIfam" id="TIGR00254">
    <property type="entry name" value="GGDEF"/>
    <property type="match status" value="1"/>
</dbReference>
<evidence type="ECO:0000313" key="6">
    <source>
        <dbReference type="Proteomes" id="UP000292136"/>
    </source>
</evidence>
<feature type="region of interest" description="Disordered" evidence="1">
    <location>
        <begin position="745"/>
        <end position="766"/>
    </location>
</feature>
<sequence length="766" mass="84597">MLKKLARLFLLHEPEAPELGEPVWRQSALRIILISGICLEFLVAAHSSWQAIGLGLYHIPVIVTGFYLLLAAAIYAALRNVRLGAGFLLLTIYAASLHILFFVDVFEIAKLGIIFAYSAPLVARLFFGMRSAVLMMLLNTLLFAVLLRNEPLLNPLGPQYSITLPESHAYIQTLVFLFFNLCVPLAVFRALQALEFRGVQLAVSNQRLSRSNSVFRDMFDHSGMALLICGRGGHIIKANTQAAQLLGVSSEQLEEGQNMQRYLGIWGRKPEELGGERQVRRPDGQLRWVTVQPRRLEHDGNFLVILRDDTPLREAKLALARSAANASYLELHDTLTGLPNRQYLRQRFEELGQAGEERAWALLNLRLTNLRAVNDRLGPAIGDALLRAYGQALAEHLPADAFLARTAGVTFALLLPLEPGEAPEARARGLLQQLPRELALPDSGLAVPVPVAVGVTAARLDEGADEALQRVQTALELARNLPEGSVAVLDQEMEQRHHRQLDLELALRELDDSGLELVYQPKCLADGKVLGFEALLRWQHPRLGAVSPAEFIPLAERTGLMHRLTDFVLEQVCRQLQRWQGEGCRLLPVAINLSALDIVRPDIVHRLGETLARHHIPPALVEIEITETGLIRDERLAVENAQALRERGFALLIDDFGTGYSSLSKLNEFPVSAIKIDRSFIADLPGQEKKALIVKSILSLSRVLGCATVAEGVETREQLDFLTALGCTAYQGYYFHRPLPATTAGGLLERQPGPAPGEALMSPQPA</sequence>
<dbReference type="InterPro" id="IPR050706">
    <property type="entry name" value="Cyclic-di-GMP_PDE-like"/>
</dbReference>
<gene>
    <name evidence="5" type="ORF">EV678_2152</name>
</gene>
<comment type="caution">
    <text evidence="5">The sequence shown here is derived from an EMBL/GenBank/DDBJ whole genome shotgun (WGS) entry which is preliminary data.</text>
</comment>
<dbReference type="InterPro" id="IPR035919">
    <property type="entry name" value="EAL_sf"/>
</dbReference>
<dbReference type="SUPFAM" id="SSF141868">
    <property type="entry name" value="EAL domain-like"/>
    <property type="match status" value="1"/>
</dbReference>
<dbReference type="InterPro" id="IPR000014">
    <property type="entry name" value="PAS"/>
</dbReference>
<dbReference type="Gene3D" id="3.30.450.20">
    <property type="entry name" value="PAS domain"/>
    <property type="match status" value="1"/>
</dbReference>
<keyword evidence="2" id="KW-0472">Membrane</keyword>
<evidence type="ECO:0000313" key="5">
    <source>
        <dbReference type="EMBL" id="RZT76277.1"/>
    </source>
</evidence>
<evidence type="ECO:0000256" key="2">
    <source>
        <dbReference type="SAM" id="Phobius"/>
    </source>
</evidence>
<dbReference type="SMART" id="SM00267">
    <property type="entry name" value="GGDEF"/>
    <property type="match status" value="1"/>
</dbReference>
<dbReference type="SMART" id="SM00052">
    <property type="entry name" value="EAL"/>
    <property type="match status" value="1"/>
</dbReference>
<proteinExistence type="predicted"/>
<dbReference type="Proteomes" id="UP000292136">
    <property type="component" value="Unassembled WGS sequence"/>
</dbReference>
<evidence type="ECO:0000256" key="1">
    <source>
        <dbReference type="SAM" id="MobiDB-lite"/>
    </source>
</evidence>
<dbReference type="PROSITE" id="PS50883">
    <property type="entry name" value="EAL"/>
    <property type="match status" value="1"/>
</dbReference>
<dbReference type="SUPFAM" id="SSF55073">
    <property type="entry name" value="Nucleotide cyclase"/>
    <property type="match status" value="1"/>
</dbReference>
<dbReference type="CDD" id="cd01948">
    <property type="entry name" value="EAL"/>
    <property type="match status" value="1"/>
</dbReference>